<proteinExistence type="predicted"/>
<name>A0ABT8CBR6_9BACT</name>
<reference evidence="3" key="1">
    <citation type="journal article" date="2019" name="Int. J. Syst. Evol. Microbiol.">
        <title>The Global Catalogue of Microorganisms (GCM) 10K type strain sequencing project: providing services to taxonomists for standard genome sequencing and annotation.</title>
        <authorList>
            <consortium name="The Broad Institute Genomics Platform"/>
            <consortium name="The Broad Institute Genome Sequencing Center for Infectious Disease"/>
            <person name="Wu L."/>
            <person name="Ma J."/>
        </authorList>
    </citation>
    <scope>NUCLEOTIDE SEQUENCE [LARGE SCALE GENOMIC DNA]</scope>
    <source>
        <strain evidence="3">CECT 7706</strain>
    </source>
</reference>
<dbReference type="EMBL" id="JAUFQS010000016">
    <property type="protein sequence ID" value="MDN3689023.1"/>
    <property type="molecule type" value="Genomic_DNA"/>
</dbReference>
<feature type="compositionally biased region" description="Polar residues" evidence="1">
    <location>
        <begin position="75"/>
        <end position="87"/>
    </location>
</feature>
<feature type="region of interest" description="Disordered" evidence="1">
    <location>
        <begin position="31"/>
        <end position="87"/>
    </location>
</feature>
<sequence length="105" mass="11547">MGLLFCVFSIEASFGQSEAGGVIAGEQVNEVSYHPQTPEKRLDKSSGKSEKRSFSGYSKNENGSERSDYQGISDKGTQNGEASSEEVSTLSFNIFLYVLDRFKED</sequence>
<gene>
    <name evidence="2" type="ORF">QWZ15_14380</name>
</gene>
<evidence type="ECO:0000256" key="1">
    <source>
        <dbReference type="SAM" id="MobiDB-lite"/>
    </source>
</evidence>
<organism evidence="2 3">
    <name type="scientific">Cyclobacterium jeungdonense</name>
    <dbReference type="NCBI Taxonomy" id="708087"/>
    <lineage>
        <taxon>Bacteria</taxon>
        <taxon>Pseudomonadati</taxon>
        <taxon>Bacteroidota</taxon>
        <taxon>Cytophagia</taxon>
        <taxon>Cytophagales</taxon>
        <taxon>Cyclobacteriaceae</taxon>
        <taxon>Cyclobacterium</taxon>
    </lineage>
</organism>
<evidence type="ECO:0000313" key="3">
    <source>
        <dbReference type="Proteomes" id="UP001236663"/>
    </source>
</evidence>
<dbReference type="Proteomes" id="UP001236663">
    <property type="component" value="Unassembled WGS sequence"/>
</dbReference>
<protein>
    <submittedName>
        <fullName evidence="2">Uncharacterized protein</fullName>
    </submittedName>
</protein>
<dbReference type="RefSeq" id="WP_163387347.1">
    <property type="nucleotide sequence ID" value="NZ_JAUFQS010000016.1"/>
</dbReference>
<comment type="caution">
    <text evidence="2">The sequence shown here is derived from an EMBL/GenBank/DDBJ whole genome shotgun (WGS) entry which is preliminary data.</text>
</comment>
<evidence type="ECO:0000313" key="2">
    <source>
        <dbReference type="EMBL" id="MDN3689023.1"/>
    </source>
</evidence>
<accession>A0ABT8CBR6</accession>
<feature type="compositionally biased region" description="Basic and acidic residues" evidence="1">
    <location>
        <begin position="37"/>
        <end position="53"/>
    </location>
</feature>
<keyword evidence="3" id="KW-1185">Reference proteome</keyword>